<dbReference type="InterPro" id="IPR002314">
    <property type="entry name" value="aa-tRNA-synt_IIb"/>
</dbReference>
<evidence type="ECO:0000259" key="11">
    <source>
        <dbReference type="PROSITE" id="PS50862"/>
    </source>
</evidence>
<comment type="catalytic activity">
    <reaction evidence="9 10">
        <text>tRNA(Pro) + L-proline + ATP = L-prolyl-tRNA(Pro) + AMP + diphosphate</text>
        <dbReference type="Rhea" id="RHEA:14305"/>
        <dbReference type="Rhea" id="RHEA-COMP:9700"/>
        <dbReference type="Rhea" id="RHEA-COMP:9702"/>
        <dbReference type="ChEBI" id="CHEBI:30616"/>
        <dbReference type="ChEBI" id="CHEBI:33019"/>
        <dbReference type="ChEBI" id="CHEBI:60039"/>
        <dbReference type="ChEBI" id="CHEBI:78442"/>
        <dbReference type="ChEBI" id="CHEBI:78532"/>
        <dbReference type="ChEBI" id="CHEBI:456215"/>
        <dbReference type="EC" id="6.1.1.15"/>
    </reaction>
</comment>
<dbReference type="SUPFAM" id="SSF52954">
    <property type="entry name" value="Class II aaRS ABD-related"/>
    <property type="match status" value="1"/>
</dbReference>
<dbReference type="CDD" id="cd00861">
    <property type="entry name" value="ProRS_anticodon_short"/>
    <property type="match status" value="1"/>
</dbReference>
<dbReference type="InterPro" id="IPR044140">
    <property type="entry name" value="ProRS_anticodon_short"/>
</dbReference>
<keyword evidence="3 10" id="KW-0963">Cytoplasm</keyword>
<keyword evidence="13" id="KW-1185">Reference proteome</keyword>
<evidence type="ECO:0000313" key="12">
    <source>
        <dbReference type="EMBL" id="GHO89719.1"/>
    </source>
</evidence>
<evidence type="ECO:0000256" key="6">
    <source>
        <dbReference type="ARBA" id="ARBA00022840"/>
    </source>
</evidence>
<dbReference type="InterPro" id="IPR004154">
    <property type="entry name" value="Anticodon-bd"/>
</dbReference>
<dbReference type="Pfam" id="PF03129">
    <property type="entry name" value="HGTP_anticodon"/>
    <property type="match status" value="1"/>
</dbReference>
<dbReference type="GO" id="GO:0016874">
    <property type="term" value="F:ligase activity"/>
    <property type="evidence" value="ECO:0007669"/>
    <property type="project" value="UniProtKB-KW"/>
</dbReference>
<reference evidence="12 13" key="1">
    <citation type="journal article" date="2021" name="Int. J. Syst. Evol. Microbiol.">
        <title>Reticulibacter mediterranei gen. nov., sp. nov., within the new family Reticulibacteraceae fam. nov., and Ktedonospora formicarum gen. nov., sp. nov., Ktedonobacter robiniae sp. nov., Dictyobacter formicarum sp. nov. and Dictyobacter arantiisoli sp. nov., belonging to the class Ktedonobacteria.</title>
        <authorList>
            <person name="Yabe S."/>
            <person name="Zheng Y."/>
            <person name="Wang C.M."/>
            <person name="Sakai Y."/>
            <person name="Abe K."/>
            <person name="Yokota A."/>
            <person name="Donadio S."/>
            <person name="Cavaletti L."/>
            <person name="Monciardini P."/>
        </authorList>
    </citation>
    <scope>NUCLEOTIDE SEQUENCE [LARGE SCALE GENOMIC DNA]</scope>
    <source>
        <strain evidence="12 13">SOSP1-9</strain>
    </source>
</reference>
<dbReference type="Gene3D" id="3.40.50.800">
    <property type="entry name" value="Anticodon-binding domain"/>
    <property type="match status" value="1"/>
</dbReference>
<evidence type="ECO:0000256" key="7">
    <source>
        <dbReference type="ARBA" id="ARBA00022917"/>
    </source>
</evidence>
<sequence length="581" mass="63999">MRISQLLTTTLREAPREAEGINQELLVRAGFVRQLTSGVYSFLPLGNRVLQKIATIIREEMNRAGGQEVIMPVIQPRDIWEVKPADGGPSRAEGVDILFQLKDRKGRDMVLGPTHEEVVTLLAKEFVRSYRDLPQLIYQIQVKLRDEPRPRGGLLRTREFLMKDLYSFDADEAAMDKSYRTIREAYQAIFTRCGLRFIVIEADSGAIGGKDSQEFIALTDAGEDDAVQCSNCGYAANTEKAEFVRSELARQPEADLEEVFTPGCTTINDLADFLHIPTAQTMKAVLYSSGGRLILGSVRGDLEVNEVKLINALRRAGIDTTDLHMATPEELQQAGIVAGFTSPIGKSPDIFILADTSLKTGNNFVGGANRVDYHIKNINYPRDFRVDAWEDIASAYEGAQCVHCGGSLHVVHGSELGHIFKLGTRYSVPFGSTFLDAQGSEQPLLMGCYGIGLGRVMAIAVEQSHDEKGIIWSFGMAPYHLALVGLDLDKGENRQIAEQLYRDLQAAGVEVLFDDRAESAGVKFNDSDLMGLPLRAVVSKRSLKNGGIELKLRSQKESRIVPLVDAVQVIQQEIAAGLNNL</sequence>
<dbReference type="SUPFAM" id="SSF55826">
    <property type="entry name" value="YbaK/ProRS associated domain"/>
    <property type="match status" value="1"/>
</dbReference>
<comment type="domain">
    <text evidence="10">Consists of three domains: the N-terminal catalytic domain, the editing domain and the C-terminal anticodon-binding domain.</text>
</comment>
<dbReference type="InterPro" id="IPR045864">
    <property type="entry name" value="aa-tRNA-synth_II/BPL/LPL"/>
</dbReference>
<evidence type="ECO:0000256" key="9">
    <source>
        <dbReference type="ARBA" id="ARBA00047671"/>
    </source>
</evidence>
<evidence type="ECO:0000256" key="4">
    <source>
        <dbReference type="ARBA" id="ARBA00022598"/>
    </source>
</evidence>
<dbReference type="InterPro" id="IPR036621">
    <property type="entry name" value="Anticodon-bd_dom_sf"/>
</dbReference>
<dbReference type="Proteomes" id="UP000635565">
    <property type="component" value="Unassembled WGS sequence"/>
</dbReference>
<keyword evidence="6 10" id="KW-0067">ATP-binding</keyword>
<dbReference type="Pfam" id="PF04073">
    <property type="entry name" value="tRNA_edit"/>
    <property type="match status" value="1"/>
</dbReference>
<comment type="caution">
    <text evidence="12">The sequence shown here is derived from an EMBL/GenBank/DDBJ whole genome shotgun (WGS) entry which is preliminary data.</text>
</comment>
<accession>A0ABQ3VVL6</accession>
<dbReference type="InterPro" id="IPR002316">
    <property type="entry name" value="Pro-tRNA-ligase_IIa"/>
</dbReference>
<dbReference type="RefSeq" id="WP_201367281.1">
    <property type="nucleotide sequence ID" value="NZ_BNJJ01000043.1"/>
</dbReference>
<dbReference type="InterPro" id="IPR050062">
    <property type="entry name" value="Pro-tRNA_synthetase"/>
</dbReference>
<dbReference type="PANTHER" id="PTHR42753">
    <property type="entry name" value="MITOCHONDRIAL RIBOSOME PROTEIN L39/PROLYL-TRNA LIGASE FAMILY MEMBER"/>
    <property type="match status" value="1"/>
</dbReference>
<evidence type="ECO:0000256" key="2">
    <source>
        <dbReference type="ARBA" id="ARBA00011738"/>
    </source>
</evidence>
<protein>
    <recommendedName>
        <fullName evidence="10">Proline--tRNA ligase</fullName>
        <ecNumber evidence="10">6.1.1.15</ecNumber>
    </recommendedName>
    <alternativeName>
        <fullName evidence="10">Prolyl-tRNA synthetase</fullName>
        <shortName evidence="10">ProRS</shortName>
    </alternativeName>
</protein>
<gene>
    <name evidence="12" type="primary">proS_1</name>
    <name evidence="10" type="synonym">proS</name>
    <name evidence="12" type="ORF">KSZ_77250</name>
</gene>
<proteinExistence type="inferred from homology"/>
<evidence type="ECO:0000256" key="8">
    <source>
        <dbReference type="ARBA" id="ARBA00023146"/>
    </source>
</evidence>
<dbReference type="PROSITE" id="PS50862">
    <property type="entry name" value="AA_TRNA_LIGASE_II"/>
    <property type="match status" value="1"/>
</dbReference>
<dbReference type="InterPro" id="IPR023717">
    <property type="entry name" value="Pro-tRNA-Synthase_IIa_type1"/>
</dbReference>
<evidence type="ECO:0000313" key="13">
    <source>
        <dbReference type="Proteomes" id="UP000635565"/>
    </source>
</evidence>
<dbReference type="NCBIfam" id="NF006625">
    <property type="entry name" value="PRK09194.1"/>
    <property type="match status" value="1"/>
</dbReference>
<comment type="function">
    <text evidence="10">Catalyzes the attachment of proline to tRNA(Pro) in a two-step reaction: proline is first activated by ATP to form Pro-AMP and then transferred to the acceptor end of tRNA(Pro). As ProRS can inadvertently accommodate and process non-cognate amino acids such as alanine and cysteine, to avoid such errors it has two additional distinct editing activities against alanine. One activity is designated as 'pretransfer' editing and involves the tRNA(Pro)-independent hydrolysis of activated Ala-AMP. The other activity is designated 'posttransfer' editing and involves deacylation of mischarged Ala-tRNA(Pro). The misacylated Cys-tRNA(Pro) is not edited by ProRS.</text>
</comment>
<evidence type="ECO:0000256" key="5">
    <source>
        <dbReference type="ARBA" id="ARBA00022741"/>
    </source>
</evidence>
<dbReference type="InterPro" id="IPR007214">
    <property type="entry name" value="YbaK/aa-tRNA-synth-assoc-dom"/>
</dbReference>
<dbReference type="HAMAP" id="MF_01569">
    <property type="entry name" value="Pro_tRNA_synth_type1"/>
    <property type="match status" value="1"/>
</dbReference>
<dbReference type="Pfam" id="PF00587">
    <property type="entry name" value="tRNA-synt_2b"/>
    <property type="match status" value="1"/>
</dbReference>
<dbReference type="CDD" id="cd04334">
    <property type="entry name" value="ProRS-INS"/>
    <property type="match status" value="1"/>
</dbReference>
<dbReference type="Gene3D" id="3.30.930.10">
    <property type="entry name" value="Bira Bifunctional Protein, Domain 2"/>
    <property type="match status" value="2"/>
</dbReference>
<comment type="subunit">
    <text evidence="2 10">Homodimer.</text>
</comment>
<organism evidence="12 13">
    <name type="scientific">Dictyobacter formicarum</name>
    <dbReference type="NCBI Taxonomy" id="2778368"/>
    <lineage>
        <taxon>Bacteria</taxon>
        <taxon>Bacillati</taxon>
        <taxon>Chloroflexota</taxon>
        <taxon>Ktedonobacteria</taxon>
        <taxon>Ktedonobacterales</taxon>
        <taxon>Dictyobacteraceae</taxon>
        <taxon>Dictyobacter</taxon>
    </lineage>
</organism>
<dbReference type="EMBL" id="BNJJ01000043">
    <property type="protein sequence ID" value="GHO89719.1"/>
    <property type="molecule type" value="Genomic_DNA"/>
</dbReference>
<feature type="domain" description="Aminoacyl-transfer RNA synthetases class-II family profile" evidence="11">
    <location>
        <begin position="33"/>
        <end position="478"/>
    </location>
</feature>
<comment type="subcellular location">
    <subcellularLocation>
        <location evidence="1 10">Cytoplasm</location>
    </subcellularLocation>
</comment>
<dbReference type="SUPFAM" id="SSF55681">
    <property type="entry name" value="Class II aaRS and biotin synthetases"/>
    <property type="match status" value="1"/>
</dbReference>
<comment type="similarity">
    <text evidence="10">Belongs to the class-II aminoacyl-tRNA synthetase family. ProS type 1 subfamily.</text>
</comment>
<evidence type="ECO:0000256" key="10">
    <source>
        <dbReference type="HAMAP-Rule" id="MF_01569"/>
    </source>
</evidence>
<dbReference type="InterPro" id="IPR006195">
    <property type="entry name" value="aa-tRNA-synth_II"/>
</dbReference>
<keyword evidence="8 10" id="KW-0030">Aminoacyl-tRNA synthetase</keyword>
<keyword evidence="7 10" id="KW-0648">Protein biosynthesis</keyword>
<dbReference type="PRINTS" id="PR01046">
    <property type="entry name" value="TRNASYNTHPRO"/>
</dbReference>
<keyword evidence="5 10" id="KW-0547">Nucleotide-binding</keyword>
<name>A0ABQ3VVL6_9CHLR</name>
<evidence type="ECO:0000256" key="1">
    <source>
        <dbReference type="ARBA" id="ARBA00004496"/>
    </source>
</evidence>
<dbReference type="EC" id="6.1.1.15" evidence="10"/>
<dbReference type="NCBIfam" id="TIGR00409">
    <property type="entry name" value="proS_fam_II"/>
    <property type="match status" value="1"/>
</dbReference>
<dbReference type="PANTHER" id="PTHR42753:SF2">
    <property type="entry name" value="PROLINE--TRNA LIGASE"/>
    <property type="match status" value="1"/>
</dbReference>
<dbReference type="InterPro" id="IPR004500">
    <property type="entry name" value="Pro-tRNA-synth_IIa_bac-type"/>
</dbReference>
<keyword evidence="4 10" id="KW-0436">Ligase</keyword>
<dbReference type="InterPro" id="IPR036754">
    <property type="entry name" value="YbaK/aa-tRNA-synt-asso_dom_sf"/>
</dbReference>
<evidence type="ECO:0000256" key="3">
    <source>
        <dbReference type="ARBA" id="ARBA00022490"/>
    </source>
</evidence>